<dbReference type="Pfam" id="PF05114">
    <property type="entry name" value="MbnB_TglH_ChrH"/>
    <property type="match status" value="1"/>
</dbReference>
<keyword evidence="3" id="KW-1185">Reference proteome</keyword>
<dbReference type="RefSeq" id="WP_140648495.1">
    <property type="nucleotide sequence ID" value="NZ_RCZO01000001.1"/>
</dbReference>
<dbReference type="Gene3D" id="3.20.20.150">
    <property type="entry name" value="Divalent-metal-dependent TIM barrel enzymes"/>
    <property type="match status" value="1"/>
</dbReference>
<evidence type="ECO:0000256" key="1">
    <source>
        <dbReference type="HAMAP-Rule" id="MF_00697"/>
    </source>
</evidence>
<comment type="similarity">
    <text evidence="1">Belongs to the UPF0276 family.</text>
</comment>
<dbReference type="EMBL" id="RCZO01000001">
    <property type="protein sequence ID" value="TPG11280.1"/>
    <property type="molecule type" value="Genomic_DNA"/>
</dbReference>
<dbReference type="AlphaFoldDB" id="A0A502CF43"/>
<reference evidence="2 3" key="1">
    <citation type="journal article" date="2019" name="Environ. Microbiol.">
        <title>Species interactions and distinct microbial communities in high Arctic permafrost affected cryosols are associated with the CH4 and CO2 gas fluxes.</title>
        <authorList>
            <person name="Altshuler I."/>
            <person name="Hamel J."/>
            <person name="Turney S."/>
            <person name="Magnuson E."/>
            <person name="Levesque R."/>
            <person name="Greer C."/>
            <person name="Whyte L.G."/>
        </authorList>
    </citation>
    <scope>NUCLEOTIDE SEQUENCE [LARGE SCALE GENOMIC DNA]</scope>
    <source>
        <strain evidence="2 3">S13Y</strain>
    </source>
</reference>
<dbReference type="PANTHER" id="PTHR42194:SF1">
    <property type="entry name" value="UPF0276 PROTEIN HI_1600"/>
    <property type="match status" value="1"/>
</dbReference>
<protein>
    <recommendedName>
        <fullName evidence="1">UPF0276 protein EAH88_01650</fullName>
    </recommendedName>
</protein>
<gene>
    <name evidence="2" type="ORF">EAH88_01650</name>
</gene>
<sequence>MNATPDHPLPCLGYGLGLRVDHYEALLEQPGNVEWLEIVSENYMVPGGRPLAWLERFRQRFPLVMHGVSLSIGSSDPLDDGYLARLSALARRVEPAWISDHLCWTGVQGVNLHDLMPLPYTEEALAHVVERVGRVQDVLRRRILLENVSSYISFADAQLTEWQFLAAVAERADCLILLDINNIHVSAHNHGFSPLAYLDGIPAARVQQFHLAGHEQGGPLLIDTHDAPIVDDVWQLYRQAVRRFGRVSTMIERDDHVPPLAELMAELDCARQLALPLLQDAA</sequence>
<comment type="caution">
    <text evidence="2">The sequence shown here is derived from an EMBL/GenBank/DDBJ whole genome shotgun (WGS) entry which is preliminary data.</text>
</comment>
<dbReference type="PANTHER" id="PTHR42194">
    <property type="entry name" value="UPF0276 PROTEIN HI_1600"/>
    <property type="match status" value="1"/>
</dbReference>
<organism evidence="2 3">
    <name type="scientific">Rhodanobacter glycinis</name>
    <dbReference type="NCBI Taxonomy" id="582702"/>
    <lineage>
        <taxon>Bacteria</taxon>
        <taxon>Pseudomonadati</taxon>
        <taxon>Pseudomonadota</taxon>
        <taxon>Gammaproteobacteria</taxon>
        <taxon>Lysobacterales</taxon>
        <taxon>Rhodanobacteraceae</taxon>
        <taxon>Rhodanobacter</taxon>
    </lineage>
</organism>
<proteinExistence type="inferred from homology"/>
<dbReference type="HAMAP" id="MF_00697">
    <property type="entry name" value="UPF0276"/>
    <property type="match status" value="1"/>
</dbReference>
<dbReference type="InterPro" id="IPR036237">
    <property type="entry name" value="Xyl_isomerase-like_sf"/>
</dbReference>
<dbReference type="Proteomes" id="UP000319486">
    <property type="component" value="Unassembled WGS sequence"/>
</dbReference>
<accession>A0A502CF43</accession>
<evidence type="ECO:0000313" key="2">
    <source>
        <dbReference type="EMBL" id="TPG11280.1"/>
    </source>
</evidence>
<evidence type="ECO:0000313" key="3">
    <source>
        <dbReference type="Proteomes" id="UP000319486"/>
    </source>
</evidence>
<dbReference type="InterPro" id="IPR007801">
    <property type="entry name" value="MbnB/TglH/ChrH"/>
</dbReference>
<dbReference type="NCBIfam" id="NF003818">
    <property type="entry name" value="PRK05409.1"/>
    <property type="match status" value="1"/>
</dbReference>
<name>A0A502CF43_9GAMM</name>
<dbReference type="SUPFAM" id="SSF51658">
    <property type="entry name" value="Xylose isomerase-like"/>
    <property type="match status" value="1"/>
</dbReference>